<evidence type="ECO:0000256" key="1">
    <source>
        <dbReference type="ARBA" id="ARBA00001968"/>
    </source>
</evidence>
<dbReference type="Gene3D" id="3.30.470.30">
    <property type="entry name" value="DNA ligase/mRNA capping enzyme"/>
    <property type="match status" value="1"/>
</dbReference>
<evidence type="ECO:0000256" key="5">
    <source>
        <dbReference type="ARBA" id="ARBA00023204"/>
    </source>
</evidence>
<reference evidence="8" key="1">
    <citation type="submission" date="2018-05" db="EMBL/GenBank/DDBJ databases">
        <authorList>
            <person name="Lanie J.A."/>
            <person name="Ng W.-L."/>
            <person name="Kazmierczak K.M."/>
            <person name="Andrzejewski T.M."/>
            <person name="Davidsen T.M."/>
            <person name="Wayne K.J."/>
            <person name="Tettelin H."/>
            <person name="Glass J.I."/>
            <person name="Rusch D."/>
            <person name="Podicherti R."/>
            <person name="Tsui H.-C.T."/>
            <person name="Winkler M.E."/>
        </authorList>
    </citation>
    <scope>NUCLEOTIDE SEQUENCE</scope>
</reference>
<keyword evidence="2" id="KW-0436">Ligase</keyword>
<dbReference type="PANTHER" id="PTHR47810">
    <property type="entry name" value="DNA LIGASE"/>
    <property type="match status" value="1"/>
</dbReference>
<protein>
    <submittedName>
        <fullName evidence="8">Uncharacterized protein</fullName>
    </submittedName>
</protein>
<dbReference type="EMBL" id="UINC01038817">
    <property type="protein sequence ID" value="SVB36375.1"/>
    <property type="molecule type" value="Genomic_DNA"/>
</dbReference>
<evidence type="ECO:0000313" key="8">
    <source>
        <dbReference type="EMBL" id="SVB36375.1"/>
    </source>
</evidence>
<dbReference type="Pfam" id="PF14743">
    <property type="entry name" value="DNA_ligase_OB_2"/>
    <property type="match status" value="1"/>
</dbReference>
<name>A0A382DDQ3_9ZZZZ</name>
<evidence type="ECO:0000256" key="2">
    <source>
        <dbReference type="ARBA" id="ARBA00022598"/>
    </source>
</evidence>
<feature type="domain" description="ATP-dependent DNA ligase family profile" evidence="6">
    <location>
        <begin position="26"/>
        <end position="142"/>
    </location>
</feature>
<dbReference type="GO" id="GO:0006281">
    <property type="term" value="P:DNA repair"/>
    <property type="evidence" value="ECO:0007669"/>
    <property type="project" value="UniProtKB-KW"/>
</dbReference>
<feature type="non-terminal residue" evidence="8">
    <location>
        <position position="1"/>
    </location>
</feature>
<dbReference type="SUPFAM" id="SSF56091">
    <property type="entry name" value="DNA ligase/mRNA capping enzyme, catalytic domain"/>
    <property type="match status" value="1"/>
</dbReference>
<dbReference type="InterPro" id="IPR012340">
    <property type="entry name" value="NA-bd_OB-fold"/>
</dbReference>
<keyword evidence="5" id="KW-0234">DNA repair</keyword>
<dbReference type="InterPro" id="IPR050326">
    <property type="entry name" value="NAD_dep_DNA_ligaseB"/>
</dbReference>
<dbReference type="InterPro" id="IPR029319">
    <property type="entry name" value="DNA_ligase_OB"/>
</dbReference>
<accession>A0A382DDQ3</accession>
<dbReference type="GO" id="GO:0003910">
    <property type="term" value="F:DNA ligase (ATP) activity"/>
    <property type="evidence" value="ECO:0007669"/>
    <property type="project" value="InterPro"/>
</dbReference>
<feature type="domain" description="DNA ligase OB-like" evidence="7">
    <location>
        <begin position="160"/>
        <end position="225"/>
    </location>
</feature>
<evidence type="ECO:0000259" key="7">
    <source>
        <dbReference type="Pfam" id="PF14743"/>
    </source>
</evidence>
<comment type="cofactor">
    <cofactor evidence="1">
        <name>a divalent metal cation</name>
        <dbReference type="ChEBI" id="CHEBI:60240"/>
    </cofactor>
</comment>
<proteinExistence type="predicted"/>
<evidence type="ECO:0000256" key="4">
    <source>
        <dbReference type="ARBA" id="ARBA00022763"/>
    </source>
</evidence>
<organism evidence="8">
    <name type="scientific">marine metagenome</name>
    <dbReference type="NCBI Taxonomy" id="408172"/>
    <lineage>
        <taxon>unclassified sequences</taxon>
        <taxon>metagenomes</taxon>
        <taxon>ecological metagenomes</taxon>
    </lineage>
</organism>
<keyword evidence="3" id="KW-0235">DNA replication</keyword>
<dbReference type="GO" id="GO:0006260">
    <property type="term" value="P:DNA replication"/>
    <property type="evidence" value="ECO:0007669"/>
    <property type="project" value="UniProtKB-KW"/>
</dbReference>
<dbReference type="InterPro" id="IPR012310">
    <property type="entry name" value="DNA_ligase_ATP-dep_cent"/>
</dbReference>
<dbReference type="Gene3D" id="2.40.50.140">
    <property type="entry name" value="Nucleic acid-binding proteins"/>
    <property type="match status" value="1"/>
</dbReference>
<evidence type="ECO:0000256" key="3">
    <source>
        <dbReference type="ARBA" id="ARBA00022705"/>
    </source>
</evidence>
<keyword evidence="4" id="KW-0227">DNA damage</keyword>
<sequence>VEVKNCPHINRDMLELGFAIPGFQFVDGELYNHKLDFSEINSYVSRTVNILDTECIQLHLFDMDGKDSFQTRNWLLQKAIKQANNKVHNSSICSVETFKCISMDNVLARHKIFIEDGYEGTMLRLNHLPYEHKRSNQLYKIKDFTDDEFRIVGWNEEDNHPGYLGSFEVTDDVGNCFAVRPAVTREIRKEYWDARNSLIDSQLTVRYQEISKDGIPRFPIGIDVRYDLEETKKYEPKPDIPIRDTTFRGF</sequence>
<dbReference type="GO" id="GO:0006310">
    <property type="term" value="P:DNA recombination"/>
    <property type="evidence" value="ECO:0007669"/>
    <property type="project" value="InterPro"/>
</dbReference>
<gene>
    <name evidence="8" type="ORF">METZ01_LOCUS189229</name>
</gene>
<dbReference type="Pfam" id="PF01068">
    <property type="entry name" value="DNA_ligase_A_M"/>
    <property type="match status" value="1"/>
</dbReference>
<dbReference type="PANTHER" id="PTHR47810:SF1">
    <property type="entry name" value="DNA LIGASE B"/>
    <property type="match status" value="1"/>
</dbReference>
<dbReference type="GO" id="GO:0005524">
    <property type="term" value="F:ATP binding"/>
    <property type="evidence" value="ECO:0007669"/>
    <property type="project" value="InterPro"/>
</dbReference>
<evidence type="ECO:0000259" key="6">
    <source>
        <dbReference type="Pfam" id="PF01068"/>
    </source>
</evidence>
<dbReference type="AlphaFoldDB" id="A0A382DDQ3"/>
<dbReference type="SUPFAM" id="SSF50249">
    <property type="entry name" value="Nucleic acid-binding proteins"/>
    <property type="match status" value="1"/>
</dbReference>